<gene>
    <name evidence="2" type="ORF">WCU84_20885</name>
</gene>
<feature type="non-terminal residue" evidence="2">
    <location>
        <position position="70"/>
    </location>
</feature>
<dbReference type="GO" id="GO:0003964">
    <property type="term" value="F:RNA-directed DNA polymerase activity"/>
    <property type="evidence" value="ECO:0007669"/>
    <property type="project" value="UniProtKB-KW"/>
</dbReference>
<dbReference type="EMBL" id="JBBBOO010000060">
    <property type="protein sequence ID" value="MEI7066074.1"/>
    <property type="molecule type" value="Genomic_DNA"/>
</dbReference>
<accession>A0ABU8JTD2</accession>
<evidence type="ECO:0000259" key="1">
    <source>
        <dbReference type="PROSITE" id="PS50878"/>
    </source>
</evidence>
<dbReference type="InterPro" id="IPR043502">
    <property type="entry name" value="DNA/RNA_pol_sf"/>
</dbReference>
<sequence length="70" mass="7930">MPSKDGMDPGYKRLMFCRYADDFLIGVIGSRDEAREIMREVTAFLSEILHLEASQEKSKISKATDGTIFL</sequence>
<dbReference type="InterPro" id="IPR000477">
    <property type="entry name" value="RT_dom"/>
</dbReference>
<keyword evidence="2" id="KW-0808">Transferase</keyword>
<organism evidence="2 3">
    <name type="scientific">Dickeya chrysanthemi</name>
    <name type="common">Pectobacterium chrysanthemi</name>
    <name type="synonym">Erwinia chrysanthemi</name>
    <dbReference type="NCBI Taxonomy" id="556"/>
    <lineage>
        <taxon>Bacteria</taxon>
        <taxon>Pseudomonadati</taxon>
        <taxon>Pseudomonadota</taxon>
        <taxon>Gammaproteobacteria</taxon>
        <taxon>Enterobacterales</taxon>
        <taxon>Pectobacteriaceae</taxon>
        <taxon>Dickeya</taxon>
    </lineage>
</organism>
<dbReference type="Proteomes" id="UP001359469">
    <property type="component" value="Unassembled WGS sequence"/>
</dbReference>
<keyword evidence="2" id="KW-0695">RNA-directed DNA polymerase</keyword>
<evidence type="ECO:0000313" key="2">
    <source>
        <dbReference type="EMBL" id="MEI7066074.1"/>
    </source>
</evidence>
<dbReference type="PROSITE" id="PS50878">
    <property type="entry name" value="RT_POL"/>
    <property type="match status" value="1"/>
</dbReference>
<reference evidence="2 3" key="1">
    <citation type="submission" date="2024-03" db="EMBL/GenBank/DDBJ databases">
        <title>Analysis of soft rot Pectobacteriaceae population diversity in US potato growing regions between 2016 and 2022.</title>
        <authorList>
            <person name="Ma X."/>
            <person name="Zhang X."/>
            <person name="Stodghill P."/>
            <person name="Rioux R."/>
            <person name="Babler B."/>
            <person name="Shrestha S."/>
            <person name="Babler B."/>
            <person name="Rivedal H."/>
            <person name="Frost K."/>
            <person name="Hao J."/>
            <person name="Secor G."/>
            <person name="Swingle B."/>
        </authorList>
    </citation>
    <scope>NUCLEOTIDE SEQUENCE [LARGE SCALE GENOMIC DNA]</scope>
    <source>
        <strain evidence="2 3">SR64</strain>
    </source>
</reference>
<protein>
    <submittedName>
        <fullName evidence="2">Reverse transcriptase</fullName>
    </submittedName>
</protein>
<dbReference type="SUPFAM" id="SSF56672">
    <property type="entry name" value="DNA/RNA polymerases"/>
    <property type="match status" value="1"/>
</dbReference>
<feature type="domain" description="Reverse transcriptase" evidence="1">
    <location>
        <begin position="1"/>
        <end position="70"/>
    </location>
</feature>
<evidence type="ECO:0000313" key="3">
    <source>
        <dbReference type="Proteomes" id="UP001359469"/>
    </source>
</evidence>
<name>A0ABU8JTD2_DICCH</name>
<keyword evidence="3" id="KW-1185">Reference proteome</keyword>
<comment type="caution">
    <text evidence="2">The sequence shown here is derived from an EMBL/GenBank/DDBJ whole genome shotgun (WGS) entry which is preliminary data.</text>
</comment>
<keyword evidence="2" id="KW-0548">Nucleotidyltransferase</keyword>
<proteinExistence type="predicted"/>